<proteinExistence type="predicted"/>
<dbReference type="Pfam" id="PF19993">
    <property type="entry name" value="DO-GTPase2"/>
    <property type="match status" value="1"/>
</dbReference>
<sequence length="383" mass="42269">MTACPSCFEQLRASEFAWICQASGCTQALDPVASGFVGSEVHSGPIILLSRPADAAQNWAPPARIHCRQCAAIAQEACANCHFPLPENWRSFDVTTIAMSGARWSGKSFYIAVAVQQLRNVLTHLHTSLDFADSRSRDVYRMYFQDPLFGKLKIIQATPRSNTEAPPQRYPLIFRLGSLKGAQRMLVIRDVAGEDLEATSEDMTSLSFLRHADSVFFMFDPLAIPAIREHLRGLVPDQLNTGGDPRLVLGNIRRLMGNASPALAIIVSKFDALQALRNVDDMEWKPIMSNPGAAFLRDPSLDSGTYDKVDGELLSLEVESLLHKLGAQDFVYALEGGKPIPHRYFAVSVLGESTDGESISRLGISPFRILDPIKWVLDLKKII</sequence>
<dbReference type="AlphaFoldDB" id="A0A2C8YT93"/>
<gene>
    <name evidence="2" type="ORF">SAMN06296378_0623</name>
</gene>
<keyword evidence="3" id="KW-1185">Reference proteome</keyword>
<dbReference type="Proteomes" id="UP000219440">
    <property type="component" value="Unassembled WGS sequence"/>
</dbReference>
<evidence type="ECO:0000313" key="2">
    <source>
        <dbReference type="EMBL" id="SOE53881.1"/>
    </source>
</evidence>
<accession>A0A2C8YT93</accession>
<dbReference type="RefSeq" id="WP_097059726.1">
    <property type="nucleotide sequence ID" value="NZ_BMLC01000002.1"/>
</dbReference>
<dbReference type="EMBL" id="OCST01000001">
    <property type="protein sequence ID" value="SOE53881.1"/>
    <property type="molecule type" value="Genomic_DNA"/>
</dbReference>
<organism evidence="2 3">
    <name type="scientific">Salinibacterium xinjiangense</name>
    <dbReference type="NCBI Taxonomy" id="386302"/>
    <lineage>
        <taxon>Bacteria</taxon>
        <taxon>Bacillati</taxon>
        <taxon>Actinomycetota</taxon>
        <taxon>Actinomycetes</taxon>
        <taxon>Micrococcales</taxon>
        <taxon>Microbacteriaceae</taxon>
        <taxon>Salinibacterium</taxon>
    </lineage>
</organism>
<dbReference type="InterPro" id="IPR045528">
    <property type="entry name" value="DO-GTPase2"/>
</dbReference>
<feature type="domain" description="Double-GTPase 2" evidence="1">
    <location>
        <begin position="97"/>
        <end position="288"/>
    </location>
</feature>
<name>A0A2C8YT93_9MICO</name>
<reference evidence="2 3" key="1">
    <citation type="submission" date="2017-09" db="EMBL/GenBank/DDBJ databases">
        <authorList>
            <person name="Ehlers B."/>
            <person name="Leendertz F.H."/>
        </authorList>
    </citation>
    <scope>NUCLEOTIDE SEQUENCE [LARGE SCALE GENOMIC DNA]</scope>
    <source>
        <strain evidence="2 3">CGMCC 1.05381</strain>
    </source>
</reference>
<protein>
    <recommendedName>
        <fullName evidence="1">Double-GTPase 2 domain-containing protein</fullName>
    </recommendedName>
</protein>
<dbReference type="OrthoDB" id="143162at2"/>
<evidence type="ECO:0000259" key="1">
    <source>
        <dbReference type="Pfam" id="PF19993"/>
    </source>
</evidence>
<evidence type="ECO:0000313" key="3">
    <source>
        <dbReference type="Proteomes" id="UP000219440"/>
    </source>
</evidence>